<feature type="transmembrane region" description="Helical" evidence="1">
    <location>
        <begin position="66"/>
        <end position="83"/>
    </location>
</feature>
<organism evidence="3 4">
    <name type="scientific">Undibacter mobilis</name>
    <dbReference type="NCBI Taxonomy" id="2292256"/>
    <lineage>
        <taxon>Bacteria</taxon>
        <taxon>Pseudomonadati</taxon>
        <taxon>Pseudomonadota</taxon>
        <taxon>Alphaproteobacteria</taxon>
        <taxon>Hyphomicrobiales</taxon>
        <taxon>Nitrobacteraceae</taxon>
        <taxon>Undibacter</taxon>
    </lineage>
</organism>
<dbReference type="EMBL" id="QRGO01000001">
    <property type="protein sequence ID" value="RDV03837.1"/>
    <property type="molecule type" value="Genomic_DNA"/>
</dbReference>
<evidence type="ECO:0000313" key="3">
    <source>
        <dbReference type="EMBL" id="RDV03837.1"/>
    </source>
</evidence>
<reference evidence="4" key="1">
    <citation type="submission" date="2018-08" db="EMBL/GenBank/DDBJ databases">
        <authorList>
            <person name="Kim S.-J."/>
            <person name="Jung G.-Y."/>
        </authorList>
    </citation>
    <scope>NUCLEOTIDE SEQUENCE [LARGE SCALE GENOMIC DNA]</scope>
    <source>
        <strain evidence="4">GY_H</strain>
    </source>
</reference>
<protein>
    <submittedName>
        <fullName evidence="3">EamA family transporter</fullName>
    </submittedName>
</protein>
<dbReference type="PANTHER" id="PTHR22911:SF76">
    <property type="entry name" value="EAMA DOMAIN-CONTAINING PROTEIN"/>
    <property type="match status" value="1"/>
</dbReference>
<keyword evidence="1" id="KW-1133">Transmembrane helix</keyword>
<dbReference type="OrthoDB" id="9795732at2"/>
<feature type="transmembrane region" description="Helical" evidence="1">
    <location>
        <begin position="267"/>
        <end position="286"/>
    </location>
</feature>
<dbReference type="PANTHER" id="PTHR22911">
    <property type="entry name" value="ACYL-MALONYL CONDENSING ENZYME-RELATED"/>
    <property type="match status" value="1"/>
</dbReference>
<dbReference type="Proteomes" id="UP000263993">
    <property type="component" value="Unassembled WGS sequence"/>
</dbReference>
<comment type="caution">
    <text evidence="3">The sequence shown here is derived from an EMBL/GenBank/DDBJ whole genome shotgun (WGS) entry which is preliminary data.</text>
</comment>
<keyword evidence="1" id="KW-0812">Transmembrane</keyword>
<dbReference type="SUPFAM" id="SSF103481">
    <property type="entry name" value="Multidrug resistance efflux transporter EmrE"/>
    <property type="match status" value="1"/>
</dbReference>
<feature type="transmembrane region" description="Helical" evidence="1">
    <location>
        <begin position="38"/>
        <end position="59"/>
    </location>
</feature>
<gene>
    <name evidence="3" type="ORF">DXH78_04095</name>
</gene>
<feature type="transmembrane region" description="Helical" evidence="1">
    <location>
        <begin position="240"/>
        <end position="261"/>
    </location>
</feature>
<feature type="domain" description="EamA" evidence="2">
    <location>
        <begin position="150"/>
        <end position="280"/>
    </location>
</feature>
<sequence>MSSLNATLIGFSAILMWSLLALLTVASGAVPPFQLAAMTFAIGGAIGAVWVTWSGSWSALRQGPRAWALGVGGLFGYHALYFISLRLAPPAEAGLVNYLWPLLIVLFSGLLPGERLRWYSVAGALIGFAGTAILFVGKGVGLAPTAGASTGYIAAFMAAFVWAGYSVLSRRLAGVPTAAVAGFCLVTAALAAMCHLVFETTVWPQGLEEWEAVVALGVGPVGAAFYAWDIGVKRGDIRLLGVASYAAPVLSTLFLVLAGFAEARMTLLLSALLIAGGGLLAAQDMLRRK</sequence>
<dbReference type="GO" id="GO:0016020">
    <property type="term" value="C:membrane"/>
    <property type="evidence" value="ECO:0007669"/>
    <property type="project" value="InterPro"/>
</dbReference>
<accession>A0A371B8I6</accession>
<evidence type="ECO:0000259" key="2">
    <source>
        <dbReference type="Pfam" id="PF00892"/>
    </source>
</evidence>
<dbReference type="AlphaFoldDB" id="A0A371B8I6"/>
<name>A0A371B8I6_9BRAD</name>
<proteinExistence type="predicted"/>
<feature type="transmembrane region" description="Helical" evidence="1">
    <location>
        <begin position="210"/>
        <end position="228"/>
    </location>
</feature>
<dbReference type="InterPro" id="IPR037185">
    <property type="entry name" value="EmrE-like"/>
</dbReference>
<dbReference type="InterPro" id="IPR000620">
    <property type="entry name" value="EamA_dom"/>
</dbReference>
<feature type="domain" description="EamA" evidence="2">
    <location>
        <begin position="8"/>
        <end position="135"/>
    </location>
</feature>
<keyword evidence="4" id="KW-1185">Reference proteome</keyword>
<feature type="transmembrane region" description="Helical" evidence="1">
    <location>
        <begin position="149"/>
        <end position="168"/>
    </location>
</feature>
<evidence type="ECO:0000256" key="1">
    <source>
        <dbReference type="SAM" id="Phobius"/>
    </source>
</evidence>
<feature type="transmembrane region" description="Helical" evidence="1">
    <location>
        <begin position="175"/>
        <end position="198"/>
    </location>
</feature>
<feature type="transmembrane region" description="Helical" evidence="1">
    <location>
        <begin position="118"/>
        <end position="137"/>
    </location>
</feature>
<feature type="transmembrane region" description="Helical" evidence="1">
    <location>
        <begin position="95"/>
        <end position="111"/>
    </location>
</feature>
<dbReference type="Pfam" id="PF00892">
    <property type="entry name" value="EamA"/>
    <property type="match status" value="2"/>
</dbReference>
<keyword evidence="1" id="KW-0472">Membrane</keyword>
<evidence type="ECO:0000313" key="4">
    <source>
        <dbReference type="Proteomes" id="UP000263993"/>
    </source>
</evidence>
<dbReference type="RefSeq" id="WP_115515862.1">
    <property type="nucleotide sequence ID" value="NZ_QRGO01000001.1"/>
</dbReference>